<evidence type="ECO:0000256" key="14">
    <source>
        <dbReference type="SAM" id="MobiDB-lite"/>
    </source>
</evidence>
<feature type="binding site" evidence="13">
    <location>
        <position position="247"/>
    </location>
    <ligand>
        <name>Mg(2+)</name>
        <dbReference type="ChEBI" id="CHEBI:18420"/>
    </ligand>
</feature>
<dbReference type="InterPro" id="IPR011234">
    <property type="entry name" value="Fumarylacetoacetase-like_C"/>
</dbReference>
<evidence type="ECO:0000256" key="10">
    <source>
        <dbReference type="ARBA" id="ARBA00023232"/>
    </source>
</evidence>
<evidence type="ECO:0000256" key="13">
    <source>
        <dbReference type="PIRSR" id="PIRSR605959-3"/>
    </source>
</evidence>
<feature type="binding site" evidence="13">
    <location>
        <position position="118"/>
    </location>
    <ligand>
        <name>Ca(2+)</name>
        <dbReference type="ChEBI" id="CHEBI:29108"/>
    </ligand>
</feature>
<protein>
    <recommendedName>
        <fullName evidence="4">fumarylacetoacetase</fullName>
        <ecNumber evidence="4">3.7.1.2</ecNumber>
    </recommendedName>
</protein>
<evidence type="ECO:0000256" key="1">
    <source>
        <dbReference type="ARBA" id="ARBA00001913"/>
    </source>
</evidence>
<feature type="binding site" evidence="12">
    <location>
        <position position="234"/>
    </location>
    <ligand>
        <name>substrate</name>
    </ligand>
</feature>
<dbReference type="SUPFAM" id="SSF63433">
    <property type="entry name" value="Fumarylacetoacetate hydrolase, FAH, N-terminal domain"/>
    <property type="match status" value="1"/>
</dbReference>
<evidence type="ECO:0000313" key="18">
    <source>
        <dbReference type="Proteomes" id="UP000540412"/>
    </source>
</evidence>
<evidence type="ECO:0000256" key="6">
    <source>
        <dbReference type="ARBA" id="ARBA00022801"/>
    </source>
</evidence>
<dbReference type="GO" id="GO:0046872">
    <property type="term" value="F:metal ion binding"/>
    <property type="evidence" value="ECO:0007669"/>
    <property type="project" value="UniProtKB-KW"/>
</dbReference>
<comment type="caution">
    <text evidence="17">The sequence shown here is derived from an EMBL/GenBank/DDBJ whole genome shotgun (WGS) entry which is preliminary data.</text>
</comment>
<evidence type="ECO:0000259" key="16">
    <source>
        <dbReference type="Pfam" id="PF09298"/>
    </source>
</evidence>
<dbReference type="UniPathway" id="UPA00139">
    <property type="reaction ID" value="UER00341"/>
</dbReference>
<evidence type="ECO:0000256" key="2">
    <source>
        <dbReference type="ARBA" id="ARBA00001946"/>
    </source>
</evidence>
<gene>
    <name evidence="17" type="ORF">BJY24_005118</name>
</gene>
<feature type="binding site" evidence="13">
    <location>
        <position position="192"/>
    </location>
    <ligand>
        <name>Ca(2+)</name>
        <dbReference type="ChEBI" id="CHEBI:29108"/>
    </ligand>
</feature>
<dbReference type="EMBL" id="JACHIT010000002">
    <property type="protein sequence ID" value="MBB5916206.1"/>
    <property type="molecule type" value="Genomic_DNA"/>
</dbReference>
<evidence type="ECO:0000256" key="9">
    <source>
        <dbReference type="ARBA" id="ARBA00022878"/>
    </source>
</evidence>
<comment type="cofactor">
    <cofactor evidence="1 13">
        <name>Ca(2+)</name>
        <dbReference type="ChEBI" id="CHEBI:29108"/>
    </cofactor>
</comment>
<feature type="domain" description="Fumarylacetoacetase-like C-terminal" evidence="15">
    <location>
        <begin position="142"/>
        <end position="382"/>
    </location>
</feature>
<evidence type="ECO:0000256" key="4">
    <source>
        <dbReference type="ARBA" id="ARBA00012094"/>
    </source>
</evidence>
<feature type="binding site" evidence="12">
    <location>
        <position position="134"/>
    </location>
    <ligand>
        <name>substrate</name>
    </ligand>
</feature>
<organism evidence="17 18">
    <name type="scientific">Nocardia transvalensis</name>
    <dbReference type="NCBI Taxonomy" id="37333"/>
    <lineage>
        <taxon>Bacteria</taxon>
        <taxon>Bacillati</taxon>
        <taxon>Actinomycetota</taxon>
        <taxon>Actinomycetes</taxon>
        <taxon>Mycobacteriales</taxon>
        <taxon>Nocardiaceae</taxon>
        <taxon>Nocardia</taxon>
    </lineage>
</organism>
<feature type="binding site" evidence="12">
    <location>
        <position position="230"/>
    </location>
    <ligand>
        <name>substrate</name>
    </ligand>
</feature>
<feature type="binding site" evidence="13">
    <location>
        <position position="223"/>
    </location>
    <ligand>
        <name>Mg(2+)</name>
        <dbReference type="ChEBI" id="CHEBI:18420"/>
    </ligand>
</feature>
<feature type="binding site" evidence="13">
    <location>
        <position position="243"/>
    </location>
    <ligand>
        <name>Mg(2+)</name>
        <dbReference type="ChEBI" id="CHEBI:18420"/>
    </ligand>
</feature>
<dbReference type="InterPro" id="IPR036462">
    <property type="entry name" value="Fumarylacetoacetase_N_sf"/>
</dbReference>
<dbReference type="PANTHER" id="PTHR43069">
    <property type="entry name" value="FUMARYLACETOACETASE"/>
    <property type="match status" value="1"/>
</dbReference>
<feature type="domain" description="Fumarylacetoacetase N-terminal" evidence="16">
    <location>
        <begin position="16"/>
        <end position="110"/>
    </location>
</feature>
<keyword evidence="9" id="KW-0828">Tyrosine catabolism</keyword>
<dbReference type="FunFam" id="3.90.850.10:FF:000011">
    <property type="entry name" value="Fumarylacetoacetase"/>
    <property type="match status" value="1"/>
</dbReference>
<evidence type="ECO:0000256" key="7">
    <source>
        <dbReference type="ARBA" id="ARBA00022837"/>
    </source>
</evidence>
<dbReference type="GO" id="GO:0006559">
    <property type="term" value="P:L-phenylalanine catabolic process"/>
    <property type="evidence" value="ECO:0007669"/>
    <property type="project" value="UniProtKB-UniPathway"/>
</dbReference>
<keyword evidence="8 13" id="KW-0460">Magnesium</keyword>
<dbReference type="Proteomes" id="UP000540412">
    <property type="component" value="Unassembled WGS sequence"/>
</dbReference>
<keyword evidence="18" id="KW-1185">Reference proteome</keyword>
<keyword evidence="7 13" id="KW-0106">Calcium</keyword>
<reference evidence="17 18" key="1">
    <citation type="submission" date="2020-08" db="EMBL/GenBank/DDBJ databases">
        <title>Sequencing the genomes of 1000 actinobacteria strains.</title>
        <authorList>
            <person name="Klenk H.-P."/>
        </authorList>
    </citation>
    <scope>NUCLEOTIDE SEQUENCE [LARGE SCALE GENOMIC DNA]</scope>
    <source>
        <strain evidence="17 18">DSM 43582</strain>
    </source>
</reference>
<dbReference type="AlphaFoldDB" id="A0A7W9PHK9"/>
<evidence type="ECO:0000259" key="15">
    <source>
        <dbReference type="Pfam" id="PF01557"/>
    </source>
</evidence>
<accession>A0A7W9PHK9</accession>
<dbReference type="NCBIfam" id="TIGR01266">
    <property type="entry name" value="fum_ac_acetase"/>
    <property type="match status" value="1"/>
</dbReference>
<comment type="cofactor">
    <cofactor evidence="2 13">
        <name>Mg(2+)</name>
        <dbReference type="ChEBI" id="CHEBI:18420"/>
    </cofactor>
</comment>
<keyword evidence="6 17" id="KW-0378">Hydrolase</keyword>
<dbReference type="RefSeq" id="WP_040752336.1">
    <property type="nucleotide sequence ID" value="NZ_JACHIT010000002.1"/>
</dbReference>
<sequence>MTAADHLATEGFGITHLPYGSFSTALSEPRLGVRIGDHVLGAAALLRRGGASAEDLAVVDAANLDVLLTRDRETWDRVRAGLIAALTDPSATANIVADAVPLAEATLHLPFTVADYVDFYGNEFHASNVGRIFRPGQPPLTPNWKHLPIGYHGRAGTIVPSGTEIARPRGLRPEPDNPPSFGPSRRLDIEAEVGFVLGAPVARGEVALAHADEHIFGLVLTNDWSARDIQAFEYVPLGPFLGKSFATSIAAWVTPLPCLDRARIAPPPRDTPPAHYLDDTATPAWAFDIDIDVVLNGEVVSTAPYATTYWTAAQMLAHMTVNGASLRAGDFFASGTISGPEPRQRGSFLEMAWGGTEPLKLADGTEIAFLRDGDEVTLRATAPGPGDTTLTFGECTGRILPTR</sequence>
<dbReference type="SUPFAM" id="SSF56529">
    <property type="entry name" value="FAH"/>
    <property type="match status" value="1"/>
</dbReference>
<keyword evidence="5 13" id="KW-0479">Metal-binding</keyword>
<feature type="region of interest" description="Disordered" evidence="14">
    <location>
        <begin position="164"/>
        <end position="184"/>
    </location>
</feature>
<dbReference type="EC" id="3.7.1.2" evidence="4"/>
<dbReference type="InterPro" id="IPR036663">
    <property type="entry name" value="Fumarylacetoacetase_C_sf"/>
</dbReference>
<evidence type="ECO:0000256" key="3">
    <source>
        <dbReference type="ARBA" id="ARBA00004782"/>
    </source>
</evidence>
<feature type="binding site" evidence="13">
    <location>
        <position position="190"/>
    </location>
    <ligand>
        <name>Ca(2+)</name>
        <dbReference type="ChEBI" id="CHEBI:29108"/>
    </ligand>
</feature>
<keyword evidence="10" id="KW-0585">Phenylalanine catabolism</keyword>
<evidence type="ECO:0000256" key="5">
    <source>
        <dbReference type="ARBA" id="ARBA00022723"/>
    </source>
</evidence>
<dbReference type="GO" id="GO:0006572">
    <property type="term" value="P:L-tyrosine catabolic process"/>
    <property type="evidence" value="ECO:0007669"/>
    <property type="project" value="UniProtKB-KW"/>
</dbReference>
<dbReference type="PANTHER" id="PTHR43069:SF2">
    <property type="entry name" value="FUMARYLACETOACETASE"/>
    <property type="match status" value="1"/>
</dbReference>
<evidence type="ECO:0000256" key="11">
    <source>
        <dbReference type="PIRSR" id="PIRSR605959-1"/>
    </source>
</evidence>
<feature type="active site" description="Proton acceptor" evidence="11">
    <location>
        <position position="125"/>
    </location>
</feature>
<dbReference type="InterPro" id="IPR005959">
    <property type="entry name" value="Fumarylacetoacetase"/>
</dbReference>
<feature type="binding site" evidence="12">
    <location>
        <position position="120"/>
    </location>
    <ligand>
        <name>substrate</name>
    </ligand>
</feature>
<evidence type="ECO:0000256" key="12">
    <source>
        <dbReference type="PIRSR" id="PIRSR605959-2"/>
    </source>
</evidence>
<dbReference type="GO" id="GO:0004334">
    <property type="term" value="F:fumarylacetoacetase activity"/>
    <property type="evidence" value="ECO:0007669"/>
    <property type="project" value="UniProtKB-EC"/>
</dbReference>
<dbReference type="Pfam" id="PF01557">
    <property type="entry name" value="FAA_hydrolase"/>
    <property type="match status" value="1"/>
</dbReference>
<dbReference type="Gene3D" id="3.90.850.10">
    <property type="entry name" value="Fumarylacetoacetase-like, C-terminal domain"/>
    <property type="match status" value="1"/>
</dbReference>
<feature type="binding site" evidence="12">
    <location>
        <position position="336"/>
    </location>
    <ligand>
        <name>substrate</name>
    </ligand>
</feature>
<name>A0A7W9PHK9_9NOCA</name>
<comment type="pathway">
    <text evidence="3">Amino-acid degradation; L-phenylalanine degradation; acetoacetate and fumarate from L-phenylalanine: step 6/6.</text>
</comment>
<dbReference type="GO" id="GO:1902000">
    <property type="term" value="P:homogentisate catabolic process"/>
    <property type="evidence" value="ECO:0007669"/>
    <property type="project" value="TreeGrafter"/>
</dbReference>
<evidence type="ECO:0000313" key="17">
    <source>
        <dbReference type="EMBL" id="MBB5916206.1"/>
    </source>
</evidence>
<dbReference type="Pfam" id="PF09298">
    <property type="entry name" value="FAA_hydrolase_N"/>
    <property type="match status" value="1"/>
</dbReference>
<dbReference type="InterPro" id="IPR015377">
    <property type="entry name" value="Fumarylacetoacetase_N"/>
</dbReference>
<proteinExistence type="predicted"/>
<feature type="binding site" evidence="13">
    <location>
        <position position="223"/>
    </location>
    <ligand>
        <name>Ca(2+)</name>
        <dbReference type="ChEBI" id="CHEBI:29108"/>
    </ligand>
</feature>
<evidence type="ECO:0000256" key="8">
    <source>
        <dbReference type="ARBA" id="ARBA00022842"/>
    </source>
</evidence>
<dbReference type="Gene3D" id="2.30.30.230">
    <property type="entry name" value="Fumarylacetoacetase, N-terminal domain"/>
    <property type="match status" value="1"/>
</dbReference>